<dbReference type="Pfam" id="PF01757">
    <property type="entry name" value="Acyl_transf_3"/>
    <property type="match status" value="1"/>
</dbReference>
<evidence type="ECO:0000259" key="3">
    <source>
        <dbReference type="Pfam" id="PF19040"/>
    </source>
</evidence>
<dbReference type="GO" id="GO:0016747">
    <property type="term" value="F:acyltransferase activity, transferring groups other than amino-acyl groups"/>
    <property type="evidence" value="ECO:0007669"/>
    <property type="project" value="InterPro"/>
</dbReference>
<evidence type="ECO:0000259" key="2">
    <source>
        <dbReference type="Pfam" id="PF01757"/>
    </source>
</evidence>
<protein>
    <submittedName>
        <fullName evidence="4">Peptidoglycan/LPS O-acetylase OafA/YrhL, contains acyltransferase and SGNH-hydrolase domains</fullName>
    </submittedName>
</protein>
<evidence type="ECO:0000313" key="4">
    <source>
        <dbReference type="EMBL" id="SIQ42520.1"/>
    </source>
</evidence>
<dbReference type="InterPro" id="IPR050879">
    <property type="entry name" value="Acyltransferase_3"/>
</dbReference>
<dbReference type="InterPro" id="IPR043968">
    <property type="entry name" value="SGNH"/>
</dbReference>
<keyword evidence="4" id="KW-0808">Transferase</keyword>
<keyword evidence="1" id="KW-0472">Membrane</keyword>
<feature type="transmembrane region" description="Helical" evidence="1">
    <location>
        <begin position="287"/>
        <end position="310"/>
    </location>
</feature>
<dbReference type="InterPro" id="IPR002656">
    <property type="entry name" value="Acyl_transf_3_dom"/>
</dbReference>
<keyword evidence="1" id="KW-0812">Transmembrane</keyword>
<dbReference type="Proteomes" id="UP000185841">
    <property type="component" value="Unassembled WGS sequence"/>
</dbReference>
<dbReference type="PANTHER" id="PTHR23028">
    <property type="entry name" value="ACETYLTRANSFERASE"/>
    <property type="match status" value="1"/>
</dbReference>
<organism evidence="4 5">
    <name type="scientific">Aquipseudomonas alcaligenes</name>
    <name type="common">Pseudomonas alcaligenes</name>
    <dbReference type="NCBI Taxonomy" id="43263"/>
    <lineage>
        <taxon>Bacteria</taxon>
        <taxon>Pseudomonadati</taxon>
        <taxon>Pseudomonadota</taxon>
        <taxon>Gammaproteobacteria</taxon>
        <taxon>Pseudomonadales</taxon>
        <taxon>Pseudomonadaceae</taxon>
        <taxon>Aquipseudomonas</taxon>
    </lineage>
</organism>
<dbReference type="SUPFAM" id="SSF52266">
    <property type="entry name" value="SGNH hydrolase"/>
    <property type="match status" value="1"/>
</dbReference>
<feature type="transmembrane region" description="Helical" evidence="1">
    <location>
        <begin position="181"/>
        <end position="199"/>
    </location>
</feature>
<keyword evidence="1" id="KW-1133">Transmembrane helix</keyword>
<dbReference type="Pfam" id="PF19040">
    <property type="entry name" value="SGNH"/>
    <property type="match status" value="1"/>
</dbReference>
<dbReference type="EMBL" id="FTMP01000004">
    <property type="protein sequence ID" value="SIQ42520.1"/>
    <property type="molecule type" value="Genomic_DNA"/>
</dbReference>
<feature type="transmembrane region" description="Helical" evidence="1">
    <location>
        <begin position="322"/>
        <end position="342"/>
    </location>
</feature>
<feature type="transmembrane region" description="Helical" evidence="1">
    <location>
        <begin position="240"/>
        <end position="257"/>
    </location>
</feature>
<dbReference type="AlphaFoldDB" id="A0A1N6SN72"/>
<reference evidence="4 5" key="1">
    <citation type="submission" date="2017-01" db="EMBL/GenBank/DDBJ databases">
        <authorList>
            <person name="Mah S.A."/>
            <person name="Swanson W.J."/>
            <person name="Moy G.W."/>
            <person name="Vacquier V.D."/>
        </authorList>
    </citation>
    <scope>NUCLEOTIDE SEQUENCE [LARGE SCALE GENOMIC DNA]</scope>
    <source>
        <strain evidence="4 5">RU36E</strain>
    </source>
</reference>
<dbReference type="GO" id="GO:0016787">
    <property type="term" value="F:hydrolase activity"/>
    <property type="evidence" value="ECO:0007669"/>
    <property type="project" value="UniProtKB-KW"/>
</dbReference>
<dbReference type="GO" id="GO:0016020">
    <property type="term" value="C:membrane"/>
    <property type="evidence" value="ECO:0007669"/>
    <property type="project" value="TreeGrafter"/>
</dbReference>
<proteinExistence type="predicted"/>
<feature type="transmembrane region" description="Helical" evidence="1">
    <location>
        <begin position="157"/>
        <end position="174"/>
    </location>
</feature>
<feature type="transmembrane region" description="Helical" evidence="1">
    <location>
        <begin position="205"/>
        <end position="228"/>
    </location>
</feature>
<dbReference type="GO" id="GO:0000271">
    <property type="term" value="P:polysaccharide biosynthetic process"/>
    <property type="evidence" value="ECO:0007669"/>
    <property type="project" value="TreeGrafter"/>
</dbReference>
<name>A0A1N6SN72_AQUAC</name>
<keyword evidence="4" id="KW-0012">Acyltransferase</keyword>
<gene>
    <name evidence="4" type="ORF">SAMN05878282_10443</name>
</gene>
<accession>A0A1N6SN72</accession>
<evidence type="ECO:0000256" key="1">
    <source>
        <dbReference type="SAM" id="Phobius"/>
    </source>
</evidence>
<feature type="domain" description="SGNH" evidence="3">
    <location>
        <begin position="414"/>
        <end position="645"/>
    </location>
</feature>
<feature type="transmembrane region" description="Helical" evidence="1">
    <location>
        <begin position="263"/>
        <end position="280"/>
    </location>
</feature>
<keyword evidence="4" id="KW-0378">Hydrolase</keyword>
<evidence type="ECO:0000313" key="5">
    <source>
        <dbReference type="Proteomes" id="UP000185841"/>
    </source>
</evidence>
<sequence length="668" mass="74177">MSRDVVASCGGVVRSGCYRPEIEGLRAVAVVSVIAHHFSKELLPGGYLGVDVFFVISGYVIALSLANRSATSFSQLLLDFFARRAKRLLPALALCVLVGSILICLVNPDPHASLRTGIASLFGLSNLYLFRLAMDYFSPSAEVNVFTHTWSLGVEEQFYLLFPLLIWFSGVGRVELGRRRLIWLMGGAAILSYMLFVWLSRAHPVAGYFLMPARFWELAVGCLLYFIMQIRMFADVAARFASLSTIFFASLIALMFIPQDFFVLAVTGAVILTALLIATLRQGAGAYWLMAHPWAIYLGSISYSLYLWHWVVLSLSRWTIGVSWWTAPFQVVAMLAFAAASYKFLENPIRHAPWLRRSGPTILAGLVAAIVVAGMCLVISIFSARMLLLDPERVKVPPAFFPLNVSGLPFNPTCVVDRNRHAGPDIFELCTQPPVTPAKQSIWVLGDSHAGHLQGLLYTLHEKFGVGIHLVETPGVAFPFVRGQDFMPRQLLFDRVLQNLRENDVVVVSRLFINRYNFQPVGDLEVWIDDVRALAQILSKRNVSLVVVGPPPIFEFKDVNICFSLLWGESSCKISRNRLEASIGTVYVALQQRAAVQSNLHIFNSFDVLCPAAGRSCSPFFNGGLLFRDKDHLNTAGAVFLSEPFVGFLRDKRLLQDDLESGGVDVQQ</sequence>
<feature type="transmembrane region" description="Helical" evidence="1">
    <location>
        <begin position="46"/>
        <end position="67"/>
    </location>
</feature>
<dbReference type="RefSeq" id="WP_083690894.1">
    <property type="nucleotide sequence ID" value="NZ_FTMP01000004.1"/>
</dbReference>
<feature type="transmembrane region" description="Helical" evidence="1">
    <location>
        <begin position="363"/>
        <end position="388"/>
    </location>
</feature>
<dbReference type="PANTHER" id="PTHR23028:SF53">
    <property type="entry name" value="ACYL_TRANSF_3 DOMAIN-CONTAINING PROTEIN"/>
    <property type="match status" value="1"/>
</dbReference>
<feature type="domain" description="Acyltransferase 3" evidence="2">
    <location>
        <begin position="21"/>
        <end position="339"/>
    </location>
</feature>
<feature type="transmembrane region" description="Helical" evidence="1">
    <location>
        <begin position="87"/>
        <end position="106"/>
    </location>
</feature>